<dbReference type="PANTHER" id="PTHR32344">
    <property type="entry name" value="U1-TYPE DOMAIN-CONTAINING PROTEIN"/>
    <property type="match status" value="1"/>
</dbReference>
<keyword evidence="3" id="KW-1185">Reference proteome</keyword>
<dbReference type="Pfam" id="PF04937">
    <property type="entry name" value="DUF659"/>
    <property type="match status" value="1"/>
</dbReference>
<dbReference type="InterPro" id="IPR012337">
    <property type="entry name" value="RNaseH-like_sf"/>
</dbReference>
<feature type="domain" description="DUF659" evidence="1">
    <location>
        <begin position="121"/>
        <end position="278"/>
    </location>
</feature>
<evidence type="ECO:0000313" key="2">
    <source>
        <dbReference type="EMBL" id="KAE9522493.1"/>
    </source>
</evidence>
<gene>
    <name evidence="2" type="ORF">AGLY_017154</name>
</gene>
<dbReference type="OrthoDB" id="6596666at2759"/>
<dbReference type="PANTHER" id="PTHR32344:SF1">
    <property type="entry name" value="U1-TYPE DOMAIN-CONTAINING PROTEIN"/>
    <property type="match status" value="1"/>
</dbReference>
<sequence length="447" mass="51678">MPKVKANTCSRLQSFVSEFGSSFFLINESVLFCKLCEVKVNAQKRFTVLQHFKTEKHIRSVNRIDKPKKSQQLIEFNLPTKKCQFNKDLCEVMLFANIPLYELENVKFRAFLQEYTGKEIPKEATLRKGYVDDCYKDTLEKIRNHVSNNKIWVSIDETTDVEGRFVANVIIGVLLTDRPGEIFLLNTEELEKENHQIIFKLFDKSMNLLWPQGVQHDNVLLFLSDAAPYMVKSGKAFQALYSKMVHVTCIVHGFHRVAEEIRSYFNTVDQLISSVKKVFLKAPFRIRIFKIEAPDTPMPPQPILTRWGTWLDAAKYYYENDASSIKKAKDIFNNPDLKANLAFISSNYSFLSTYITRLEKQNMMLSESISVVKTVKEKLQSPQGAKGKAIYKKFENVLSKNEGFKIIEKISNILDGIDNSMENLENFQVNDLQFYKFAPLTSVDVER</sequence>
<proteinExistence type="predicted"/>
<dbReference type="AlphaFoldDB" id="A0A6G0SVV2"/>
<evidence type="ECO:0000313" key="3">
    <source>
        <dbReference type="Proteomes" id="UP000475862"/>
    </source>
</evidence>
<evidence type="ECO:0000259" key="1">
    <source>
        <dbReference type="Pfam" id="PF04937"/>
    </source>
</evidence>
<dbReference type="InterPro" id="IPR033375">
    <property type="entry name" value="Cggbp1"/>
</dbReference>
<protein>
    <recommendedName>
        <fullName evidence="1">DUF659 domain-containing protein</fullName>
    </recommendedName>
</protein>
<dbReference type="InterPro" id="IPR007021">
    <property type="entry name" value="DUF659"/>
</dbReference>
<dbReference type="GO" id="GO:0003690">
    <property type="term" value="F:double-stranded DNA binding"/>
    <property type="evidence" value="ECO:0007669"/>
    <property type="project" value="InterPro"/>
</dbReference>
<dbReference type="EMBL" id="VYZN01001120">
    <property type="protein sequence ID" value="KAE9522493.1"/>
    <property type="molecule type" value="Genomic_DNA"/>
</dbReference>
<accession>A0A6G0SVV2</accession>
<dbReference type="SUPFAM" id="SSF53098">
    <property type="entry name" value="Ribonuclease H-like"/>
    <property type="match status" value="1"/>
</dbReference>
<comment type="caution">
    <text evidence="2">The sequence shown here is derived from an EMBL/GenBank/DDBJ whole genome shotgun (WGS) entry which is preliminary data.</text>
</comment>
<dbReference type="Proteomes" id="UP000475862">
    <property type="component" value="Unassembled WGS sequence"/>
</dbReference>
<dbReference type="GO" id="GO:0006357">
    <property type="term" value="P:regulation of transcription by RNA polymerase II"/>
    <property type="evidence" value="ECO:0007669"/>
    <property type="project" value="InterPro"/>
</dbReference>
<name>A0A6G0SVV2_APHGL</name>
<dbReference type="GO" id="GO:0005634">
    <property type="term" value="C:nucleus"/>
    <property type="evidence" value="ECO:0007669"/>
    <property type="project" value="InterPro"/>
</dbReference>
<reference evidence="2 3" key="1">
    <citation type="submission" date="2019-08" db="EMBL/GenBank/DDBJ databases">
        <title>The genome of the soybean aphid Biotype 1, its phylome, world population structure and adaptation to the North American continent.</title>
        <authorList>
            <person name="Giordano R."/>
            <person name="Donthu R.K."/>
            <person name="Hernandez A.G."/>
            <person name="Wright C.L."/>
            <person name="Zimin A.V."/>
        </authorList>
    </citation>
    <scope>NUCLEOTIDE SEQUENCE [LARGE SCALE GENOMIC DNA]</scope>
    <source>
        <tissue evidence="2">Whole aphids</tissue>
    </source>
</reference>
<organism evidence="2 3">
    <name type="scientific">Aphis glycines</name>
    <name type="common">Soybean aphid</name>
    <dbReference type="NCBI Taxonomy" id="307491"/>
    <lineage>
        <taxon>Eukaryota</taxon>
        <taxon>Metazoa</taxon>
        <taxon>Ecdysozoa</taxon>
        <taxon>Arthropoda</taxon>
        <taxon>Hexapoda</taxon>
        <taxon>Insecta</taxon>
        <taxon>Pterygota</taxon>
        <taxon>Neoptera</taxon>
        <taxon>Paraneoptera</taxon>
        <taxon>Hemiptera</taxon>
        <taxon>Sternorrhyncha</taxon>
        <taxon>Aphidomorpha</taxon>
        <taxon>Aphidoidea</taxon>
        <taxon>Aphididae</taxon>
        <taxon>Aphidini</taxon>
        <taxon>Aphis</taxon>
        <taxon>Aphis</taxon>
    </lineage>
</organism>